<gene>
    <name evidence="1" type="ORF">AQZ52_14965</name>
</gene>
<proteinExistence type="predicted"/>
<comment type="caution">
    <text evidence="1">The sequence shown here is derived from an EMBL/GenBank/DDBJ whole genome shotgun (WGS) entry which is preliminary data.</text>
</comment>
<dbReference type="Proteomes" id="UP000058012">
    <property type="component" value="Unassembled WGS sequence"/>
</dbReference>
<dbReference type="AlphaFoldDB" id="A0A124JTH0"/>
<organism evidence="1 2">
    <name type="scientific">Novosphingobium fuchskuhlense</name>
    <dbReference type="NCBI Taxonomy" id="1117702"/>
    <lineage>
        <taxon>Bacteria</taxon>
        <taxon>Pseudomonadati</taxon>
        <taxon>Pseudomonadota</taxon>
        <taxon>Alphaproteobacteria</taxon>
        <taxon>Sphingomonadales</taxon>
        <taxon>Sphingomonadaceae</taxon>
        <taxon>Novosphingobium</taxon>
    </lineage>
</organism>
<sequence length="382" mass="38312">MLAAPPVLAQDAAPDAERLRSAAQAANAAATAAAEAAKAAAPSAAAISTAAPPPTIAQLTPPPAATAPPALTFAAARPEPAQDLLGNPDGMPVASASLLARLSADPAPANPAASTATAAPAAPLAPTATPVFRPAEAAPPPAPIATPTVLAALGAAPVALPSAAALEAAIAAQTTPIPPPRAETPAAPVSAAAPAPRAEYASFAPRRSRRSANAAGNARFMRAVVSTAAVSIEMPDVGRQVSPLGLLLGQLVTSQETPGSQYGLQEEMAMPTRPRLMAMPEVAIPQSFCSAEQRGAFMEGVYQPALAIAQHNSEVAAAYVRRLRTLYDNYQLSGDTRAQGAIAAEARDFARTANAAGSIQDEISGQFEDIMTTPVSTCGASQ</sequence>
<dbReference type="STRING" id="1117702.AQZ52_14965"/>
<accession>A0A124JTH0</accession>
<protein>
    <submittedName>
        <fullName evidence="1">Uncharacterized protein</fullName>
    </submittedName>
</protein>
<keyword evidence="2" id="KW-1185">Reference proteome</keyword>
<evidence type="ECO:0000313" key="1">
    <source>
        <dbReference type="EMBL" id="KUR70162.1"/>
    </source>
</evidence>
<reference evidence="1 2" key="1">
    <citation type="submission" date="2015-10" db="EMBL/GenBank/DDBJ databases">
        <title>Draft genome sequence of Novosphingobium fuchskuhlense DSM 25065 isolated from a surface water sample of the southwest basin of Lake Grosse Fuchskuhle.</title>
        <authorList>
            <person name="Ruckert C."/>
            <person name="Winkler A."/>
            <person name="Glaeser J."/>
            <person name="Grossart H.-P."/>
            <person name="Kalinowski J."/>
            <person name="Glaeser S."/>
        </authorList>
    </citation>
    <scope>NUCLEOTIDE SEQUENCE [LARGE SCALE GENOMIC DNA]</scope>
    <source>
        <strain evidence="1 2">FNE08-7</strain>
    </source>
</reference>
<name>A0A124JTH0_9SPHN</name>
<evidence type="ECO:0000313" key="2">
    <source>
        <dbReference type="Proteomes" id="UP000058012"/>
    </source>
</evidence>
<dbReference type="EMBL" id="LLZS01000009">
    <property type="protein sequence ID" value="KUR70162.1"/>
    <property type="molecule type" value="Genomic_DNA"/>
</dbReference>